<evidence type="ECO:0000256" key="1">
    <source>
        <dbReference type="ARBA" id="ARBA00023067"/>
    </source>
</evidence>
<dbReference type="AlphaFoldDB" id="A0A2W1J6M6"/>
<dbReference type="PRINTS" id="PR01727">
    <property type="entry name" value="DNABINDINGHU"/>
</dbReference>
<evidence type="ECO:0000256" key="2">
    <source>
        <dbReference type="ARBA" id="ARBA00023125"/>
    </source>
</evidence>
<dbReference type="PANTHER" id="PTHR33175">
    <property type="entry name" value="DNA-BINDING PROTEIN HU"/>
    <property type="match status" value="1"/>
</dbReference>
<keyword evidence="2 4" id="KW-0238">DNA-binding</keyword>
<dbReference type="OrthoDB" id="9799835at2"/>
<comment type="similarity">
    <text evidence="3">Belongs to the bacterial histone-like protein family.</text>
</comment>
<dbReference type="InterPro" id="IPR020816">
    <property type="entry name" value="Histone-like_DNA-bd_CS"/>
</dbReference>
<keyword evidence="1" id="KW-0226">DNA condensation</keyword>
<dbReference type="EMBL" id="PQWO01000049">
    <property type="protein sequence ID" value="PZD70229.1"/>
    <property type="molecule type" value="Genomic_DNA"/>
</dbReference>
<proteinExistence type="inferred from homology"/>
<accession>A0A2W1J6M6</accession>
<name>A0A2W1J6M6_9CYAN</name>
<comment type="caution">
    <text evidence="4">The sequence shown here is derived from an EMBL/GenBank/DDBJ whole genome shotgun (WGS) entry which is preliminary data.</text>
</comment>
<dbReference type="InterPro" id="IPR010992">
    <property type="entry name" value="IHF-like_DNA-bd_dom_sf"/>
</dbReference>
<gene>
    <name evidence="4" type="primary">hup_10</name>
    <name evidence="4" type="ORF">C1752_16052</name>
</gene>
<dbReference type="PANTHER" id="PTHR33175:SF3">
    <property type="entry name" value="DNA-BINDING PROTEIN HU-BETA"/>
    <property type="match status" value="1"/>
</dbReference>
<protein>
    <submittedName>
        <fullName evidence="4">DNA-binding protein HU</fullName>
    </submittedName>
</protein>
<dbReference type="PROSITE" id="PS00045">
    <property type="entry name" value="HISTONE_LIKE"/>
    <property type="match status" value="1"/>
</dbReference>
<dbReference type="RefSeq" id="WP_110989220.1">
    <property type="nucleotide sequence ID" value="NZ_CAWNWM010000049.1"/>
</dbReference>
<evidence type="ECO:0000256" key="3">
    <source>
        <dbReference type="RuleBase" id="RU003939"/>
    </source>
</evidence>
<dbReference type="GO" id="GO:0005829">
    <property type="term" value="C:cytosol"/>
    <property type="evidence" value="ECO:0007669"/>
    <property type="project" value="TreeGrafter"/>
</dbReference>
<dbReference type="Pfam" id="PF00216">
    <property type="entry name" value="Bac_DNA_binding"/>
    <property type="match status" value="1"/>
</dbReference>
<dbReference type="Gene3D" id="4.10.520.10">
    <property type="entry name" value="IHF-like DNA-binding proteins"/>
    <property type="match status" value="1"/>
</dbReference>
<dbReference type="Proteomes" id="UP000248857">
    <property type="component" value="Unassembled WGS sequence"/>
</dbReference>
<dbReference type="GO" id="GO:0030261">
    <property type="term" value="P:chromosome condensation"/>
    <property type="evidence" value="ECO:0007669"/>
    <property type="project" value="UniProtKB-KW"/>
</dbReference>
<dbReference type="GO" id="GO:0003677">
    <property type="term" value="F:DNA binding"/>
    <property type="evidence" value="ECO:0007669"/>
    <property type="project" value="UniProtKB-KW"/>
</dbReference>
<dbReference type="CDD" id="cd13831">
    <property type="entry name" value="HU"/>
    <property type="match status" value="1"/>
</dbReference>
<dbReference type="InterPro" id="IPR000119">
    <property type="entry name" value="Hist_DNA-bd"/>
</dbReference>
<sequence>MNKGDLVDAIADKSGVTKKQADEILTATVDTIVETVAGGDKITLVGFGSFEPRDRAARDGRNPKTGEVMKIKATTVPGFSAGKSFKEKVKG</sequence>
<dbReference type="SUPFAM" id="SSF47729">
    <property type="entry name" value="IHF-like DNA-binding proteins"/>
    <property type="match status" value="1"/>
</dbReference>
<dbReference type="SMART" id="SM00411">
    <property type="entry name" value="BHL"/>
    <property type="match status" value="1"/>
</dbReference>
<keyword evidence="5" id="KW-1185">Reference proteome</keyword>
<reference evidence="4 5" key="1">
    <citation type="journal article" date="2018" name="Sci. Rep.">
        <title>A novel species of the marine cyanobacterium Acaryochloris with a unique pigment content and lifestyle.</title>
        <authorList>
            <person name="Partensky F."/>
            <person name="Six C."/>
            <person name="Ratin M."/>
            <person name="Garczarek L."/>
            <person name="Vaulot D."/>
            <person name="Probert I."/>
            <person name="Calteau A."/>
            <person name="Gourvil P."/>
            <person name="Marie D."/>
            <person name="Grebert T."/>
            <person name="Bouchier C."/>
            <person name="Le Panse S."/>
            <person name="Gachenot M."/>
            <person name="Rodriguez F."/>
            <person name="Garrido J.L."/>
        </authorList>
    </citation>
    <scope>NUCLEOTIDE SEQUENCE [LARGE SCALE GENOMIC DNA]</scope>
    <source>
        <strain evidence="4 5">RCC1774</strain>
    </source>
</reference>
<evidence type="ECO:0000313" key="5">
    <source>
        <dbReference type="Proteomes" id="UP000248857"/>
    </source>
</evidence>
<dbReference type="GO" id="GO:0030527">
    <property type="term" value="F:structural constituent of chromatin"/>
    <property type="evidence" value="ECO:0007669"/>
    <property type="project" value="InterPro"/>
</dbReference>
<organism evidence="4 5">
    <name type="scientific">Acaryochloris thomasi RCC1774</name>
    <dbReference type="NCBI Taxonomy" id="1764569"/>
    <lineage>
        <taxon>Bacteria</taxon>
        <taxon>Bacillati</taxon>
        <taxon>Cyanobacteriota</taxon>
        <taxon>Cyanophyceae</taxon>
        <taxon>Acaryochloridales</taxon>
        <taxon>Acaryochloridaceae</taxon>
        <taxon>Acaryochloris</taxon>
        <taxon>Acaryochloris thomasi</taxon>
    </lineage>
</organism>
<evidence type="ECO:0000313" key="4">
    <source>
        <dbReference type="EMBL" id="PZD70229.1"/>
    </source>
</evidence>